<keyword evidence="3" id="KW-0808">Transferase</keyword>
<dbReference type="InterPro" id="IPR036890">
    <property type="entry name" value="HATPase_C_sf"/>
</dbReference>
<dbReference type="Proteomes" id="UP000619260">
    <property type="component" value="Unassembled WGS sequence"/>
</dbReference>
<keyword evidence="5" id="KW-0902">Two-component regulatory system</keyword>
<proteinExistence type="predicted"/>
<evidence type="ECO:0000256" key="2">
    <source>
        <dbReference type="ARBA" id="ARBA00012438"/>
    </source>
</evidence>
<evidence type="ECO:0000313" key="8">
    <source>
        <dbReference type="Proteomes" id="UP000619260"/>
    </source>
</evidence>
<feature type="region of interest" description="Disordered" evidence="6">
    <location>
        <begin position="1"/>
        <end position="21"/>
    </location>
</feature>
<dbReference type="Gene3D" id="3.30.565.10">
    <property type="entry name" value="Histidine kinase-like ATPase, C-terminal domain"/>
    <property type="match status" value="1"/>
</dbReference>
<keyword evidence="4" id="KW-0418">Kinase</keyword>
<evidence type="ECO:0000256" key="1">
    <source>
        <dbReference type="ARBA" id="ARBA00000085"/>
    </source>
</evidence>
<keyword evidence="8" id="KW-1185">Reference proteome</keyword>
<gene>
    <name evidence="7" type="ORF">Val02_74230</name>
</gene>
<dbReference type="InterPro" id="IPR050482">
    <property type="entry name" value="Sensor_HK_TwoCompSys"/>
</dbReference>
<dbReference type="GO" id="GO:0004673">
    <property type="term" value="F:protein histidine kinase activity"/>
    <property type="evidence" value="ECO:0007669"/>
    <property type="project" value="UniProtKB-EC"/>
</dbReference>
<dbReference type="CDD" id="cd16917">
    <property type="entry name" value="HATPase_UhpB-NarQ-NarX-like"/>
    <property type="match status" value="1"/>
</dbReference>
<dbReference type="PANTHER" id="PTHR24421">
    <property type="entry name" value="NITRATE/NITRITE SENSOR PROTEIN NARX-RELATED"/>
    <property type="match status" value="1"/>
</dbReference>
<comment type="caution">
    <text evidence="7">The sequence shown here is derived from an EMBL/GenBank/DDBJ whole genome shotgun (WGS) entry which is preliminary data.</text>
</comment>
<dbReference type="AlphaFoldDB" id="A0A8J3YTV3"/>
<dbReference type="GO" id="GO:0000160">
    <property type="term" value="P:phosphorelay signal transduction system"/>
    <property type="evidence" value="ECO:0007669"/>
    <property type="project" value="UniProtKB-KW"/>
</dbReference>
<reference evidence="7" key="1">
    <citation type="submission" date="2021-01" db="EMBL/GenBank/DDBJ databases">
        <title>Whole genome shotgun sequence of Virgisporangium aliadipatigenens NBRC 105644.</title>
        <authorList>
            <person name="Komaki H."/>
            <person name="Tamura T."/>
        </authorList>
    </citation>
    <scope>NUCLEOTIDE SEQUENCE</scope>
    <source>
        <strain evidence="7">NBRC 105644</strain>
    </source>
</reference>
<dbReference type="EC" id="2.7.13.3" evidence="2"/>
<dbReference type="SUPFAM" id="SSF55874">
    <property type="entry name" value="ATPase domain of HSP90 chaperone/DNA topoisomerase II/histidine kinase"/>
    <property type="match status" value="1"/>
</dbReference>
<evidence type="ECO:0000256" key="4">
    <source>
        <dbReference type="ARBA" id="ARBA00022777"/>
    </source>
</evidence>
<dbReference type="PANTHER" id="PTHR24421:SF10">
    <property type="entry name" value="NITRATE_NITRITE SENSOR PROTEIN NARQ"/>
    <property type="match status" value="1"/>
</dbReference>
<name>A0A8J3YTV3_9ACTN</name>
<comment type="catalytic activity">
    <reaction evidence="1">
        <text>ATP + protein L-histidine = ADP + protein N-phospho-L-histidine.</text>
        <dbReference type="EC" id="2.7.13.3"/>
    </reaction>
</comment>
<dbReference type="EMBL" id="BOPF01000037">
    <property type="protein sequence ID" value="GIJ50537.1"/>
    <property type="molecule type" value="Genomic_DNA"/>
</dbReference>
<sequence length="136" mass="13732">MGLLRHSDDAAAPVEPAPGLSQLPALLDGFRRAGPDASVRQAGTDTAHVRLAWDPDGLTVSVADDGPGARTPAASAAPERPAGYGLIGMGERASAVGGTVVTGTRPEGGFLVRARLPIQPMRDTTGPATDEAGTAR</sequence>
<protein>
    <recommendedName>
        <fullName evidence="2">histidine kinase</fullName>
        <ecNumber evidence="2">2.7.13.3</ecNumber>
    </recommendedName>
</protein>
<evidence type="ECO:0000256" key="3">
    <source>
        <dbReference type="ARBA" id="ARBA00022679"/>
    </source>
</evidence>
<organism evidence="7 8">
    <name type="scientific">Virgisporangium aliadipatigenens</name>
    <dbReference type="NCBI Taxonomy" id="741659"/>
    <lineage>
        <taxon>Bacteria</taxon>
        <taxon>Bacillati</taxon>
        <taxon>Actinomycetota</taxon>
        <taxon>Actinomycetes</taxon>
        <taxon>Micromonosporales</taxon>
        <taxon>Micromonosporaceae</taxon>
        <taxon>Virgisporangium</taxon>
    </lineage>
</organism>
<evidence type="ECO:0000313" key="7">
    <source>
        <dbReference type="EMBL" id="GIJ50537.1"/>
    </source>
</evidence>
<evidence type="ECO:0000256" key="5">
    <source>
        <dbReference type="ARBA" id="ARBA00023012"/>
    </source>
</evidence>
<feature type="region of interest" description="Disordered" evidence="6">
    <location>
        <begin position="63"/>
        <end position="82"/>
    </location>
</feature>
<evidence type="ECO:0000256" key="6">
    <source>
        <dbReference type="SAM" id="MobiDB-lite"/>
    </source>
</evidence>
<accession>A0A8J3YTV3</accession>